<dbReference type="Gene3D" id="3.90.220.20">
    <property type="entry name" value="DNA methylase specificity domains"/>
    <property type="match status" value="2"/>
</dbReference>
<name>A0A5D6WKS0_9FIRM</name>
<evidence type="ECO:0000259" key="4">
    <source>
        <dbReference type="Pfam" id="PF01420"/>
    </source>
</evidence>
<protein>
    <submittedName>
        <fullName evidence="5">Restriction endonuclease subunit S</fullName>
    </submittedName>
</protein>
<proteinExistence type="inferred from homology"/>
<dbReference type="InterPro" id="IPR044946">
    <property type="entry name" value="Restrct_endonuc_typeI_TRD_sf"/>
</dbReference>
<keyword evidence="5" id="KW-0378">Hydrolase</keyword>
<dbReference type="GO" id="GO:0004519">
    <property type="term" value="F:endonuclease activity"/>
    <property type="evidence" value="ECO:0007669"/>
    <property type="project" value="UniProtKB-KW"/>
</dbReference>
<dbReference type="PANTHER" id="PTHR30408:SF12">
    <property type="entry name" value="TYPE I RESTRICTION ENZYME MJAVIII SPECIFICITY SUBUNIT"/>
    <property type="match status" value="1"/>
</dbReference>
<dbReference type="Proteomes" id="UP000322783">
    <property type="component" value="Unassembled WGS sequence"/>
</dbReference>
<keyword evidence="3" id="KW-0238">DNA-binding</keyword>
<keyword evidence="2" id="KW-0680">Restriction system</keyword>
<comment type="caution">
    <text evidence="5">The sequence shown here is derived from an EMBL/GenBank/DDBJ whole genome shotgun (WGS) entry which is preliminary data.</text>
</comment>
<dbReference type="EMBL" id="VTOZ01000015">
    <property type="protein sequence ID" value="TYZ28450.1"/>
    <property type="molecule type" value="Genomic_DNA"/>
</dbReference>
<dbReference type="GO" id="GO:0009307">
    <property type="term" value="P:DNA restriction-modification system"/>
    <property type="evidence" value="ECO:0007669"/>
    <property type="project" value="UniProtKB-KW"/>
</dbReference>
<dbReference type="Pfam" id="PF01420">
    <property type="entry name" value="Methylase_S"/>
    <property type="match status" value="2"/>
</dbReference>
<dbReference type="InterPro" id="IPR000055">
    <property type="entry name" value="Restrct_endonuc_typeI_TRD"/>
</dbReference>
<evidence type="ECO:0000313" key="5">
    <source>
        <dbReference type="EMBL" id="TYZ28450.1"/>
    </source>
</evidence>
<reference evidence="5 6" key="1">
    <citation type="submission" date="2019-08" db="EMBL/GenBank/DDBJ databases">
        <title>Selenomonas sp. mPRGC5 and Selenomonas sp. mPRGC8 isolated from ruminal fluid of dairy goat (Capra hircus).</title>
        <authorList>
            <person name="Poothong S."/>
            <person name="Nuengjamnong C."/>
            <person name="Tanasupawat S."/>
        </authorList>
    </citation>
    <scope>NUCLEOTIDE SEQUENCE [LARGE SCALE GENOMIC DNA]</scope>
    <source>
        <strain evidence="6">mPRGC8</strain>
    </source>
</reference>
<organism evidence="5 6">
    <name type="scientific">Selenomonas caprae</name>
    <dbReference type="NCBI Taxonomy" id="2606905"/>
    <lineage>
        <taxon>Bacteria</taxon>
        <taxon>Bacillati</taxon>
        <taxon>Bacillota</taxon>
        <taxon>Negativicutes</taxon>
        <taxon>Selenomonadales</taxon>
        <taxon>Selenomonadaceae</taxon>
        <taxon>Selenomonas</taxon>
    </lineage>
</organism>
<feature type="domain" description="Type I restriction modification DNA specificity" evidence="4">
    <location>
        <begin position="227"/>
        <end position="411"/>
    </location>
</feature>
<evidence type="ECO:0000313" key="6">
    <source>
        <dbReference type="Proteomes" id="UP000322783"/>
    </source>
</evidence>
<dbReference type="PANTHER" id="PTHR30408">
    <property type="entry name" value="TYPE-1 RESTRICTION ENZYME ECOKI SPECIFICITY PROTEIN"/>
    <property type="match status" value="1"/>
</dbReference>
<dbReference type="SUPFAM" id="SSF116734">
    <property type="entry name" value="DNA methylase specificity domain"/>
    <property type="match status" value="2"/>
</dbReference>
<dbReference type="CDD" id="cd17517">
    <property type="entry name" value="RMtype1_S_EcoKI_StySPI-TRD2-CR2_like"/>
    <property type="match status" value="1"/>
</dbReference>
<dbReference type="RefSeq" id="WP_149189245.1">
    <property type="nucleotide sequence ID" value="NZ_VTOZ01000015.1"/>
</dbReference>
<dbReference type="Gene3D" id="1.10.287.1120">
    <property type="entry name" value="Bipartite methylase S protein"/>
    <property type="match status" value="1"/>
</dbReference>
<accession>A0A5D6WKS0</accession>
<sequence>MSTPKVRFKGFTDDWEQRKLGDVIDDLKSGLSRELQLDDIGIPVVRANNVDDNKLDMKSEVKYWYKDDPQGANTSNYLIHKDDILINFINSEAKMGTAAIVEDEPLRDTIYTTNILRLRTNEELHPYFFLMETNLAEYKSFIKAITKPAVNQASFTTVDYKKYDIKIPNYKEQARIGGFFKKLENLITSYQRKCDELQKVKKYMLQKIFPKKGEKVPEIRFAGFTGDWEPRKLFDCLDSIIDFRGRTPKKLGMEWSEDGYLALSALNVKDGFIDFAQDVHYGNQDLYDKWMTGKELHKGQVLFTTEAPMGNVAQVPDERKYILSQRTIAFEVKDDIITENFLAVILRSPNVVDDLNALASGGTAKGVSQKSLEKVSFFMPSNIEEQTKIADTFSNLDNLIALHQRKHDTLKEIKKYMLQNMFPKK</sequence>
<comment type="similarity">
    <text evidence="1">Belongs to the type-I restriction system S methylase family.</text>
</comment>
<keyword evidence="5" id="KW-0255">Endonuclease</keyword>
<evidence type="ECO:0000256" key="1">
    <source>
        <dbReference type="ARBA" id="ARBA00010923"/>
    </source>
</evidence>
<keyword evidence="5" id="KW-0540">Nuclease</keyword>
<dbReference type="InterPro" id="IPR052021">
    <property type="entry name" value="Type-I_RS_S_subunit"/>
</dbReference>
<keyword evidence="6" id="KW-1185">Reference proteome</keyword>
<dbReference type="GO" id="GO:0003677">
    <property type="term" value="F:DNA binding"/>
    <property type="evidence" value="ECO:0007669"/>
    <property type="project" value="UniProtKB-KW"/>
</dbReference>
<evidence type="ECO:0000256" key="2">
    <source>
        <dbReference type="ARBA" id="ARBA00022747"/>
    </source>
</evidence>
<gene>
    <name evidence="5" type="ORF">FZ041_08355</name>
</gene>
<evidence type="ECO:0000256" key="3">
    <source>
        <dbReference type="ARBA" id="ARBA00023125"/>
    </source>
</evidence>
<dbReference type="AlphaFoldDB" id="A0A5D6WKS0"/>
<feature type="domain" description="Type I restriction modification DNA specificity" evidence="4">
    <location>
        <begin position="13"/>
        <end position="197"/>
    </location>
</feature>